<dbReference type="Pfam" id="PF10978">
    <property type="entry name" value="DUF2785"/>
    <property type="match status" value="1"/>
</dbReference>
<gene>
    <name evidence="1" type="ORF">JK634_07645</name>
</gene>
<sequence length="278" mass="33286">MIKEEIELKESLIEVRKNNYILEENKYFIYALKMMHYIGTVDSYLRDDLIYETFNRWILRGRFNHKELKELLDISLDENHLFYRLDYDDKDAVFTRAFSALLIALIINKHRKEKYLDKNDLHRVNSKVLDYFINEKDLRGYVEIKGWAHAVAHIADALDELAQCEGLSKIDLLEMLNVIIDKVCIGNYVFIDEESERLTNVIESILKRNVLKNSEMIAWIKKFKEKINEEDYICKLHLKVNLKGFLRSLYFRITEKEDLLEINKEINKEIKKILKEIE</sequence>
<accession>A0A937FEE2</accession>
<organism evidence="1 2">
    <name type="scientific">Clostridium paridis</name>
    <dbReference type="NCBI Taxonomy" id="2803863"/>
    <lineage>
        <taxon>Bacteria</taxon>
        <taxon>Bacillati</taxon>
        <taxon>Bacillota</taxon>
        <taxon>Clostridia</taxon>
        <taxon>Eubacteriales</taxon>
        <taxon>Clostridiaceae</taxon>
        <taxon>Clostridium</taxon>
    </lineage>
</organism>
<protein>
    <submittedName>
        <fullName evidence="1">DUF2785 domain-containing protein</fullName>
    </submittedName>
</protein>
<evidence type="ECO:0000313" key="1">
    <source>
        <dbReference type="EMBL" id="MBL4931673.1"/>
    </source>
</evidence>
<dbReference type="AlphaFoldDB" id="A0A937FEE2"/>
<keyword evidence="2" id="KW-1185">Reference proteome</keyword>
<evidence type="ECO:0000313" key="2">
    <source>
        <dbReference type="Proteomes" id="UP000623681"/>
    </source>
</evidence>
<dbReference type="RefSeq" id="WP_202767060.1">
    <property type="nucleotide sequence ID" value="NZ_JAESWA010000022.1"/>
</dbReference>
<proteinExistence type="predicted"/>
<dbReference type="InterPro" id="IPR021247">
    <property type="entry name" value="DUF2785"/>
</dbReference>
<name>A0A937FEE2_9CLOT</name>
<reference evidence="1" key="1">
    <citation type="submission" date="2021-01" db="EMBL/GenBank/DDBJ databases">
        <title>Genome public.</title>
        <authorList>
            <person name="Liu C."/>
            <person name="Sun Q."/>
        </authorList>
    </citation>
    <scope>NUCLEOTIDE SEQUENCE</scope>
    <source>
        <strain evidence="1">YIM B02565</strain>
    </source>
</reference>
<dbReference type="Proteomes" id="UP000623681">
    <property type="component" value="Unassembled WGS sequence"/>
</dbReference>
<comment type="caution">
    <text evidence="1">The sequence shown here is derived from an EMBL/GenBank/DDBJ whole genome shotgun (WGS) entry which is preliminary data.</text>
</comment>
<dbReference type="EMBL" id="JAESWA010000022">
    <property type="protein sequence ID" value="MBL4931673.1"/>
    <property type="molecule type" value="Genomic_DNA"/>
</dbReference>